<organism evidence="2 3">
    <name type="scientific">Lentibacter algarum</name>
    <dbReference type="NCBI Taxonomy" id="576131"/>
    <lineage>
        <taxon>Bacteria</taxon>
        <taxon>Pseudomonadati</taxon>
        <taxon>Pseudomonadota</taxon>
        <taxon>Alphaproteobacteria</taxon>
        <taxon>Rhodobacterales</taxon>
        <taxon>Roseobacteraceae</taxon>
        <taxon>Lentibacter</taxon>
    </lineage>
</organism>
<dbReference type="InterPro" id="IPR046867">
    <property type="entry name" value="AldOxase/xan_DH_MoCoBD2"/>
</dbReference>
<dbReference type="GeneID" id="78125036"/>
<evidence type="ECO:0000313" key="2">
    <source>
        <dbReference type="EMBL" id="SDY66352.1"/>
    </source>
</evidence>
<keyword evidence="3" id="KW-1185">Reference proteome</keyword>
<dbReference type="InterPro" id="IPR006311">
    <property type="entry name" value="TAT_signal"/>
</dbReference>
<proteinExistence type="predicted"/>
<dbReference type="AlphaFoldDB" id="A0A1H3LPJ2"/>
<dbReference type="Pfam" id="PF20256">
    <property type="entry name" value="MoCoBD_2"/>
    <property type="match status" value="1"/>
</dbReference>
<dbReference type="SMART" id="SM01008">
    <property type="entry name" value="Ald_Xan_dh_C"/>
    <property type="match status" value="1"/>
</dbReference>
<dbReference type="PANTHER" id="PTHR47495:SF1">
    <property type="entry name" value="BLL3820 PROTEIN"/>
    <property type="match status" value="1"/>
</dbReference>
<dbReference type="PANTHER" id="PTHR47495">
    <property type="entry name" value="ALDEHYDE DEHYDROGENASE"/>
    <property type="match status" value="1"/>
</dbReference>
<gene>
    <name evidence="2" type="ORF">SAMN05444486_10378</name>
</gene>
<dbReference type="RefSeq" id="WP_089891889.1">
    <property type="nucleotide sequence ID" value="NZ_CALJFH010000019.1"/>
</dbReference>
<dbReference type="InterPro" id="IPR037165">
    <property type="entry name" value="AldOxase/xan_DH_Mopterin-bd_sf"/>
</dbReference>
<reference evidence="2 3" key="1">
    <citation type="submission" date="2016-10" db="EMBL/GenBank/DDBJ databases">
        <authorList>
            <person name="de Groot N.N."/>
        </authorList>
    </citation>
    <scope>NUCLEOTIDE SEQUENCE [LARGE SCALE GENOMIC DNA]</scope>
    <source>
        <strain evidence="2 3">DSM 24677</strain>
    </source>
</reference>
<name>A0A1H3LPJ2_9RHOB</name>
<dbReference type="OrthoDB" id="9767994at2"/>
<protein>
    <submittedName>
        <fullName evidence="2">Isoquinoline 1-oxidoreductase, beta subunit</fullName>
    </submittedName>
</protein>
<sequence>MGKVKTIARRSFLIGSAAVLGGVAFGVWRAKTPYTNPLLKRLGEGEAALTPYVKIDASGVTLITPRADKGQGAYHVQAALIAEELDVTLEAVKIDPGPPDRAYWNTALAAEAAEFNAPEEGFVQDALTGVLGSVMKFVGLQITGGSTTVPDGFIKLRAAGASARETLKLAAAEQLGVAVGDLRTEAGQVIAPDGTALRYEELAEAVAGMEPVQDVALRDPSEWRYLGKPMQRVDILAKSTGTQAYGIDFEIEGMVYAALKLAPAQGGGLVSYDASAALEMRGVSGVYDVSGGVAVVADNTWRAFQAAEAVEAEWSASDMPANMAEHWAALEASFVPSHQDSRVRDDGDVDTAMLEGEAVTADYRAPYLAHAPLEPVSATVLVSDARVDVWTGTQIPRFVQATVAKIAGLDADAVHVHVLMMGGSFGHRLEDDVVRQAAEVAVQMRGVPVKLTYSRETDMAHDYTRQIAAAKMRGTVKDGRVQAYDLSIAMPSVIVSQMGRQGLGVPGPDSQIVAGAFEQPFAIPHHRVTGYRADPLAPVSSWRSVGASTNGFFYNLGLEELIEAAGADPLEERLRLASDPLARKVLEAVGEMSDWDGVSLGPRRGRGVAMTRSFGVHCAEVVEVTDTDDGIRIDKVYVAAEVGRVLDPVNFENQVQGGVVWALGHAMNCEITYEGGVAEQLNFDSFDGMRMSQCPEIVVRGLENGEAVRGVGEPPVPPAAPALAAAIYAATGVRLREMPFSKFVRFAS</sequence>
<dbReference type="PROSITE" id="PS51318">
    <property type="entry name" value="TAT"/>
    <property type="match status" value="1"/>
</dbReference>
<dbReference type="Pfam" id="PF02738">
    <property type="entry name" value="MoCoBD_1"/>
    <property type="match status" value="1"/>
</dbReference>
<evidence type="ECO:0000259" key="1">
    <source>
        <dbReference type="SMART" id="SM01008"/>
    </source>
</evidence>
<dbReference type="Gene3D" id="3.30.365.10">
    <property type="entry name" value="Aldehyde oxidase/xanthine dehydrogenase, molybdopterin binding domain"/>
    <property type="match status" value="4"/>
</dbReference>
<dbReference type="Proteomes" id="UP000199026">
    <property type="component" value="Unassembled WGS sequence"/>
</dbReference>
<feature type="domain" description="Aldehyde oxidase/xanthine dehydrogenase a/b hammerhead" evidence="1">
    <location>
        <begin position="240"/>
        <end position="318"/>
    </location>
</feature>
<accession>A0A1H3LPJ2</accession>
<dbReference type="EMBL" id="FNPR01000003">
    <property type="protein sequence ID" value="SDY66352.1"/>
    <property type="molecule type" value="Genomic_DNA"/>
</dbReference>
<evidence type="ECO:0000313" key="3">
    <source>
        <dbReference type="Proteomes" id="UP000199026"/>
    </source>
</evidence>
<dbReference type="InterPro" id="IPR012368">
    <property type="entry name" value="OxRdtase_Mopterin-bd_su_IorB"/>
</dbReference>
<dbReference type="GO" id="GO:0016491">
    <property type="term" value="F:oxidoreductase activity"/>
    <property type="evidence" value="ECO:0007669"/>
    <property type="project" value="InterPro"/>
</dbReference>
<dbReference type="InterPro" id="IPR052516">
    <property type="entry name" value="N-heterocyclic_Hydroxylase"/>
</dbReference>
<dbReference type="InterPro" id="IPR008274">
    <property type="entry name" value="AldOxase/xan_DH_MoCoBD1"/>
</dbReference>
<dbReference type="Gene3D" id="3.90.1170.50">
    <property type="entry name" value="Aldehyde oxidase/xanthine dehydrogenase, a/b hammerhead"/>
    <property type="match status" value="1"/>
</dbReference>
<dbReference type="SUPFAM" id="SSF56003">
    <property type="entry name" value="Molybdenum cofactor-binding domain"/>
    <property type="match status" value="2"/>
</dbReference>
<dbReference type="InterPro" id="IPR000674">
    <property type="entry name" value="Ald_Oxase/Xan_DH_a/b"/>
</dbReference>
<dbReference type="PIRSF" id="PIRSF036389">
    <property type="entry name" value="IOR_B"/>
    <property type="match status" value="1"/>
</dbReference>
<dbReference type="STRING" id="576131.SAMN05444486_10378"/>